<evidence type="ECO:0000313" key="2">
    <source>
        <dbReference type="Proteomes" id="UP001163823"/>
    </source>
</evidence>
<reference evidence="1" key="1">
    <citation type="journal article" date="2023" name="Science">
        <title>Elucidation of the pathway for biosynthesis of saponin adjuvants from the soapbark tree.</title>
        <authorList>
            <person name="Reed J."/>
            <person name="Orme A."/>
            <person name="El-Demerdash A."/>
            <person name="Owen C."/>
            <person name="Martin L.B.B."/>
            <person name="Misra R.C."/>
            <person name="Kikuchi S."/>
            <person name="Rejzek M."/>
            <person name="Martin A.C."/>
            <person name="Harkess A."/>
            <person name="Leebens-Mack J."/>
            <person name="Louveau T."/>
            <person name="Stephenson M.J."/>
            <person name="Osbourn A."/>
        </authorList>
    </citation>
    <scope>NUCLEOTIDE SEQUENCE</scope>
    <source>
        <strain evidence="1">S10</strain>
    </source>
</reference>
<organism evidence="1 2">
    <name type="scientific">Quillaja saponaria</name>
    <name type="common">Soap bark tree</name>
    <dbReference type="NCBI Taxonomy" id="32244"/>
    <lineage>
        <taxon>Eukaryota</taxon>
        <taxon>Viridiplantae</taxon>
        <taxon>Streptophyta</taxon>
        <taxon>Embryophyta</taxon>
        <taxon>Tracheophyta</taxon>
        <taxon>Spermatophyta</taxon>
        <taxon>Magnoliopsida</taxon>
        <taxon>eudicotyledons</taxon>
        <taxon>Gunneridae</taxon>
        <taxon>Pentapetalae</taxon>
        <taxon>rosids</taxon>
        <taxon>fabids</taxon>
        <taxon>Fabales</taxon>
        <taxon>Quillajaceae</taxon>
        <taxon>Quillaja</taxon>
    </lineage>
</organism>
<dbReference type="PANTHER" id="PTHR46890">
    <property type="entry name" value="NON-LTR RETROLELEMENT REVERSE TRANSCRIPTASE-LIKE PROTEIN-RELATED"/>
    <property type="match status" value="1"/>
</dbReference>
<dbReference type="EMBL" id="JARAOO010000005">
    <property type="protein sequence ID" value="KAJ7969251.1"/>
    <property type="molecule type" value="Genomic_DNA"/>
</dbReference>
<gene>
    <name evidence="1" type="ORF">O6P43_013240</name>
</gene>
<keyword evidence="1" id="KW-0808">Transferase</keyword>
<proteinExistence type="predicted"/>
<dbReference type="GO" id="GO:0003964">
    <property type="term" value="F:RNA-directed DNA polymerase activity"/>
    <property type="evidence" value="ECO:0007669"/>
    <property type="project" value="UniProtKB-KW"/>
</dbReference>
<dbReference type="PANTHER" id="PTHR46890:SF48">
    <property type="entry name" value="RNA-DIRECTED DNA POLYMERASE"/>
    <property type="match status" value="1"/>
</dbReference>
<keyword evidence="1" id="KW-0548">Nucleotidyltransferase</keyword>
<keyword evidence="1" id="KW-0695">RNA-directed DNA polymerase</keyword>
<comment type="caution">
    <text evidence="1">The sequence shown here is derived from an EMBL/GenBank/DDBJ whole genome shotgun (WGS) entry which is preliminary data.</text>
</comment>
<dbReference type="KEGG" id="qsa:O6P43_013240"/>
<evidence type="ECO:0000313" key="1">
    <source>
        <dbReference type="EMBL" id="KAJ7969251.1"/>
    </source>
</evidence>
<dbReference type="AlphaFoldDB" id="A0AAD7PV15"/>
<protein>
    <submittedName>
        <fullName evidence="1">Reverse transcriptase</fullName>
    </submittedName>
</protein>
<name>A0AAD7PV15_QUISA</name>
<sequence>MYVLGAKLKRLKKALQGWDKEVFRYILDRVKSAEDYIAQAEQAVDRGEASFDDLSRVENLLGEELIIEEEFWCQKSSIKWLKEGERCTKIFHSSVKTKRNRLSIYKIKDGFGNWIEQKVDFELVAVDHFMQLLSSEGDNLNLSFLDCIPKLVTDEFNRNLSTFPLEDEIKEAVKQLDKNSAVVLVNGVSVGFFKPTRGLRQGDPLSPQLFLLASELLSRGLNQCMQSEMSPHGVLLAHLQIKSTLVKVVKATQTVDLEVRTRKVMCDQGVVDDFKVDSEGVLRYHDWIIVPSDLELRRKILEATHCVSYIMHPDSSKDLRKFYWWNGMKKDVA</sequence>
<dbReference type="InterPro" id="IPR052343">
    <property type="entry name" value="Retrotransposon-Effector_Assoc"/>
</dbReference>
<dbReference type="Proteomes" id="UP001163823">
    <property type="component" value="Chromosome 5"/>
</dbReference>
<accession>A0AAD7PV15</accession>
<keyword evidence="2" id="KW-1185">Reference proteome</keyword>